<organism evidence="2 3">
    <name type="scientific">Roseivirga thermotolerans</name>
    <dbReference type="NCBI Taxonomy" id="1758176"/>
    <lineage>
        <taxon>Bacteria</taxon>
        <taxon>Pseudomonadati</taxon>
        <taxon>Bacteroidota</taxon>
        <taxon>Cytophagia</taxon>
        <taxon>Cytophagales</taxon>
        <taxon>Roseivirgaceae</taxon>
        <taxon>Roseivirga</taxon>
    </lineage>
</organism>
<evidence type="ECO:0008006" key="4">
    <source>
        <dbReference type="Google" id="ProtNLM"/>
    </source>
</evidence>
<reference evidence="3" key="1">
    <citation type="journal article" date="2019" name="Int. J. Syst. Evol. Microbiol.">
        <title>The Global Catalogue of Microorganisms (GCM) 10K type strain sequencing project: providing services to taxonomists for standard genome sequencing and annotation.</title>
        <authorList>
            <consortium name="The Broad Institute Genomics Platform"/>
            <consortium name="The Broad Institute Genome Sequencing Center for Infectious Disease"/>
            <person name="Wu L."/>
            <person name="Ma J."/>
        </authorList>
    </citation>
    <scope>NUCLEOTIDE SEQUENCE [LARGE SCALE GENOMIC DNA]</scope>
    <source>
        <strain evidence="3">CGMCC 1.15111</strain>
    </source>
</reference>
<protein>
    <recommendedName>
        <fullName evidence="4">DUF4421 domain-containing protein</fullName>
    </recommendedName>
</protein>
<name>A0ABQ3IAS5_9BACT</name>
<dbReference type="EMBL" id="BNAG01000004">
    <property type="protein sequence ID" value="GHE73251.1"/>
    <property type="molecule type" value="Genomic_DNA"/>
</dbReference>
<evidence type="ECO:0000313" key="2">
    <source>
        <dbReference type="EMBL" id="GHE73251.1"/>
    </source>
</evidence>
<feature type="compositionally biased region" description="Basic residues" evidence="1">
    <location>
        <begin position="10"/>
        <end position="19"/>
    </location>
</feature>
<accession>A0ABQ3IAS5</accession>
<feature type="region of interest" description="Disordered" evidence="1">
    <location>
        <begin position="1"/>
        <end position="20"/>
    </location>
</feature>
<sequence>MAPVSGHAQLFKKKNKKKKSEIQGFVLEEGVTPEERQKALERQLVSPVRKMLNRFNFQIEKSYGYFAYQNPLEGVSVIRNPRNDLLYLVPLGEETGTNLPATGYTNWFNRLETTTIDYIDDDSQIVRTDTASFAYSNSGRYNPLTLRVSLSLKKLDRGHFERTGEKRYLDDDLIRVGGGIGFGAMKFRHPSSEQDVDPILRRYSLPETKLSTTKLFGSVSYNFYSLGDFSMLADVYGGVWKIKASQVNKEQVTYDPFFNVGLMFQTTFSKYFKGYIRPSFEMRSYTLADDAISMPHKFTMFSIDLGLLLKYPTYPRNRYVANQVQMEHVFNGKMYRGRPFYKKQNPRYGQNRVRRKPGGSFFPIIKQKKSKKGSGKGN</sequence>
<evidence type="ECO:0000256" key="1">
    <source>
        <dbReference type="SAM" id="MobiDB-lite"/>
    </source>
</evidence>
<evidence type="ECO:0000313" key="3">
    <source>
        <dbReference type="Proteomes" id="UP000658258"/>
    </source>
</evidence>
<gene>
    <name evidence="2" type="ORF">GCM10011340_32250</name>
</gene>
<keyword evidence="3" id="KW-1185">Reference proteome</keyword>
<feature type="compositionally biased region" description="Basic residues" evidence="1">
    <location>
        <begin position="366"/>
        <end position="378"/>
    </location>
</feature>
<feature type="region of interest" description="Disordered" evidence="1">
    <location>
        <begin position="341"/>
        <end position="378"/>
    </location>
</feature>
<proteinExistence type="predicted"/>
<comment type="caution">
    <text evidence="2">The sequence shown here is derived from an EMBL/GenBank/DDBJ whole genome shotgun (WGS) entry which is preliminary data.</text>
</comment>
<dbReference type="Proteomes" id="UP000658258">
    <property type="component" value="Unassembled WGS sequence"/>
</dbReference>